<accession>K6WEB7</accession>
<dbReference type="OrthoDB" id="4377360at2"/>
<sequence length="201" mass="20645">MRDAKPNSTGSRPGRAWFSAALGGVCVVAVGLTGCATTVDGRGTAAPGEVAAYQADLSASRAAEVASDGAALCRVAMSSMVVMVRGYNEFVRKLNEVQSYDKLGGLDDTARASLIAGADLIRKEITSTTPTDLAEVTNRFLDSTGRLGTAIARQQLVGLNPVSAQWTQDKQAVLDSCATYLPLPPTDGASAAPAPSGRAPS</sequence>
<evidence type="ECO:0008006" key="3">
    <source>
        <dbReference type="Google" id="ProtNLM"/>
    </source>
</evidence>
<dbReference type="Proteomes" id="UP000008363">
    <property type="component" value="Unassembled WGS sequence"/>
</dbReference>
<dbReference type="PROSITE" id="PS51257">
    <property type="entry name" value="PROKAR_LIPOPROTEIN"/>
    <property type="match status" value="1"/>
</dbReference>
<keyword evidence="2" id="KW-1185">Reference proteome</keyword>
<dbReference type="STRING" id="1108045.GORHZ_105_00030"/>
<dbReference type="AlphaFoldDB" id="K6WEB7"/>
<dbReference type="RefSeq" id="WP_006333368.1">
    <property type="nucleotide sequence ID" value="NZ_BAHC01000105.1"/>
</dbReference>
<gene>
    <name evidence="1" type="ORF">GORHZ_105_00030</name>
</gene>
<dbReference type="EMBL" id="BAHC01000105">
    <property type="protein sequence ID" value="GAB90532.1"/>
    <property type="molecule type" value="Genomic_DNA"/>
</dbReference>
<comment type="caution">
    <text evidence="1">The sequence shown here is derived from an EMBL/GenBank/DDBJ whole genome shotgun (WGS) entry which is preliminary data.</text>
</comment>
<evidence type="ECO:0000313" key="1">
    <source>
        <dbReference type="EMBL" id="GAB90532.1"/>
    </source>
</evidence>
<dbReference type="eggNOG" id="ENOG5033VFG">
    <property type="taxonomic scope" value="Bacteria"/>
</dbReference>
<protein>
    <recommendedName>
        <fullName evidence="3">Lipoprotein</fullName>
    </recommendedName>
</protein>
<evidence type="ECO:0000313" key="2">
    <source>
        <dbReference type="Proteomes" id="UP000008363"/>
    </source>
</evidence>
<organism evidence="1 2">
    <name type="scientific">Gordonia rhizosphera NBRC 16068</name>
    <dbReference type="NCBI Taxonomy" id="1108045"/>
    <lineage>
        <taxon>Bacteria</taxon>
        <taxon>Bacillati</taxon>
        <taxon>Actinomycetota</taxon>
        <taxon>Actinomycetes</taxon>
        <taxon>Mycobacteriales</taxon>
        <taxon>Gordoniaceae</taxon>
        <taxon>Gordonia</taxon>
    </lineage>
</organism>
<proteinExistence type="predicted"/>
<name>K6WEB7_9ACTN</name>
<reference evidence="1 2" key="1">
    <citation type="submission" date="2012-08" db="EMBL/GenBank/DDBJ databases">
        <title>Whole genome shotgun sequence of Gordonia rhizosphera NBRC 16068.</title>
        <authorList>
            <person name="Takarada H."/>
            <person name="Isaki S."/>
            <person name="Hosoyama A."/>
            <person name="Tsuchikane K."/>
            <person name="Katsumata H."/>
            <person name="Baba S."/>
            <person name="Ohji S."/>
            <person name="Yamazaki S."/>
            <person name="Fujita N."/>
        </authorList>
    </citation>
    <scope>NUCLEOTIDE SEQUENCE [LARGE SCALE GENOMIC DNA]</scope>
    <source>
        <strain evidence="1 2">NBRC 16068</strain>
    </source>
</reference>